<dbReference type="Gene3D" id="3.40.50.880">
    <property type="match status" value="1"/>
</dbReference>
<dbReference type="GO" id="GO:0033969">
    <property type="term" value="F:gamma-glutamyl-gamma-aminobutyrate hydrolase activity"/>
    <property type="evidence" value="ECO:0007669"/>
    <property type="project" value="TreeGrafter"/>
</dbReference>
<sequence length="246" mass="26392">MVKPVIAVTLSSRELADMVFWRRMFDGLQECGAIAFAVDCGTAPLNVAGLLEHVDGLLVSGGVDVDPALYGEDPHDPMVGPTNPIRDDNEIAAVEYACRAGFPALAICRGAQLVNAARGGTLYVDLPRDRPSDVSHRRTEEELATTAHNVDVEAGSRLAEWLGDSGRFAVNSQHHQGIRTLAPGLVATAFADDGLIEAYEATEQPLSAIQWHPEIDWPDNKASRRLLEGFVGSCQGLQPCHAASAR</sequence>
<name>A0A1X0BAG1_9MYCO</name>
<comment type="caution">
    <text evidence="1">The sequence shown here is derived from an EMBL/GenBank/DDBJ whole genome shotgun (WGS) entry which is preliminary data.</text>
</comment>
<dbReference type="InterPro" id="IPR029062">
    <property type="entry name" value="Class_I_gatase-like"/>
</dbReference>
<dbReference type="PANTHER" id="PTHR43235">
    <property type="entry name" value="GLUTAMINE AMIDOTRANSFERASE PB2B2.05-RELATED"/>
    <property type="match status" value="1"/>
</dbReference>
<reference evidence="1 2" key="1">
    <citation type="submission" date="2017-02" db="EMBL/GenBank/DDBJ databases">
        <title>The new phylogeny of genus Mycobacterium.</title>
        <authorList>
            <person name="Tortoli E."/>
            <person name="Trovato A."/>
            <person name="Cirillo D.M."/>
        </authorList>
    </citation>
    <scope>NUCLEOTIDE SEQUENCE [LARGE SCALE GENOMIC DNA]</scope>
    <source>
        <strain evidence="1 2">RW6</strain>
    </source>
</reference>
<dbReference type="AlphaFoldDB" id="A0A1X0BAG1"/>
<gene>
    <name evidence="1" type="ORF">BST13_03530</name>
</gene>
<dbReference type="RefSeq" id="WP_142282718.1">
    <property type="nucleotide sequence ID" value="NZ_MVHF01000002.1"/>
</dbReference>
<dbReference type="OrthoDB" id="9813383at2"/>
<protein>
    <submittedName>
        <fullName evidence="1">Uncharacterized protein</fullName>
    </submittedName>
</protein>
<dbReference type="Pfam" id="PF07722">
    <property type="entry name" value="Peptidase_C26"/>
    <property type="match status" value="1"/>
</dbReference>
<dbReference type="STRING" id="1927124.BST13_03530"/>
<dbReference type="PROSITE" id="PS51273">
    <property type="entry name" value="GATASE_TYPE_1"/>
    <property type="match status" value="1"/>
</dbReference>
<dbReference type="InterPro" id="IPR044668">
    <property type="entry name" value="PuuD-like"/>
</dbReference>
<dbReference type="InterPro" id="IPR011697">
    <property type="entry name" value="Peptidase_C26"/>
</dbReference>
<accession>A0A1X0BAG1</accession>
<dbReference type="GO" id="GO:0005829">
    <property type="term" value="C:cytosol"/>
    <property type="evidence" value="ECO:0007669"/>
    <property type="project" value="TreeGrafter"/>
</dbReference>
<dbReference type="Proteomes" id="UP000192448">
    <property type="component" value="Unassembled WGS sequence"/>
</dbReference>
<dbReference type="EMBL" id="MVHF01000002">
    <property type="protein sequence ID" value="ORA39341.1"/>
    <property type="molecule type" value="Genomic_DNA"/>
</dbReference>
<dbReference type="PANTHER" id="PTHR43235:SF1">
    <property type="entry name" value="GLUTAMINE AMIDOTRANSFERASE PB2B2.05-RELATED"/>
    <property type="match status" value="1"/>
</dbReference>
<keyword evidence="2" id="KW-1185">Reference proteome</keyword>
<proteinExistence type="predicted"/>
<dbReference type="CDD" id="cd01745">
    <property type="entry name" value="GATase1_2"/>
    <property type="match status" value="1"/>
</dbReference>
<dbReference type="GO" id="GO:0006598">
    <property type="term" value="P:polyamine catabolic process"/>
    <property type="evidence" value="ECO:0007669"/>
    <property type="project" value="TreeGrafter"/>
</dbReference>
<dbReference type="SUPFAM" id="SSF52317">
    <property type="entry name" value="Class I glutamine amidotransferase-like"/>
    <property type="match status" value="1"/>
</dbReference>
<evidence type="ECO:0000313" key="1">
    <source>
        <dbReference type="EMBL" id="ORA39341.1"/>
    </source>
</evidence>
<organism evidence="1 2">
    <name type="scientific">Mycobacterium aquaticum</name>
    <dbReference type="NCBI Taxonomy" id="1927124"/>
    <lineage>
        <taxon>Bacteria</taxon>
        <taxon>Bacillati</taxon>
        <taxon>Actinomycetota</taxon>
        <taxon>Actinomycetes</taxon>
        <taxon>Mycobacteriales</taxon>
        <taxon>Mycobacteriaceae</taxon>
        <taxon>Mycobacterium</taxon>
    </lineage>
</organism>
<evidence type="ECO:0000313" key="2">
    <source>
        <dbReference type="Proteomes" id="UP000192448"/>
    </source>
</evidence>